<evidence type="ECO:0000256" key="1">
    <source>
        <dbReference type="SAM" id="MobiDB-lite"/>
    </source>
</evidence>
<dbReference type="InterPro" id="IPR007730">
    <property type="entry name" value="SPOR-like_dom"/>
</dbReference>
<feature type="region of interest" description="Disordered" evidence="1">
    <location>
        <begin position="330"/>
        <end position="379"/>
    </location>
</feature>
<evidence type="ECO:0000313" key="5">
    <source>
        <dbReference type="Proteomes" id="UP000219621"/>
    </source>
</evidence>
<evidence type="ECO:0000313" key="4">
    <source>
        <dbReference type="EMBL" id="SOD99969.1"/>
    </source>
</evidence>
<dbReference type="InterPro" id="IPR036680">
    <property type="entry name" value="SPOR-like_sf"/>
</dbReference>
<dbReference type="SUPFAM" id="SSF110997">
    <property type="entry name" value="Sporulation related repeat"/>
    <property type="match status" value="1"/>
</dbReference>
<name>A0A286GY04_9PROT</name>
<proteinExistence type="predicted"/>
<sequence>MRSVKQGLLPLVVAAALAGCAPAGGGGLDGLMAPRVSHSDLAYAALARGDLRQAVTQADLALAEDPDDPHALLARGVALRSGAGSEAEAAAIFRRLTESERARDAVVSGGPWSGMATTTVAALAGRQLDAMNMATARPAGLTPPPGTVMAAAAPTAAGEVSSLPARTEPPLSGIELLNAAQRFLVLRRLRDEGMITDGEYGGRRAANIGALLPYSSQTPPAPGLGRPVPTAEQVMARLDALRESLTGGSLRPEEHFAERESILDALLPADPKTRMAPPSPPTSLADAAERADALQRLRDMGAISKDEYGRERAALEKAAGRLMTRADGAGTVLVPKPTGKGSSGKKPAAPAKPAVPAAPPKTDAEALAAAAARGGDPSRMVGRGPVVAEAPAAPAPARPPGSPVVLHLASYKSKEAAEAGWAALRGKFSSVLGALSPRYDEVNLGTGQGTYWRLNAGPLSDSAAAQRLCDRLAAQGQYCRTAFAEG</sequence>
<dbReference type="AlphaFoldDB" id="A0A286GY04"/>
<feature type="signal peptide" evidence="2">
    <location>
        <begin position="1"/>
        <end position="23"/>
    </location>
</feature>
<dbReference type="RefSeq" id="WP_176525276.1">
    <property type="nucleotide sequence ID" value="NZ_OCNJ01000011.1"/>
</dbReference>
<gene>
    <name evidence="4" type="ORF">SAMN05421508_1113</name>
</gene>
<keyword evidence="2" id="KW-0732">Signal</keyword>
<evidence type="ECO:0000256" key="2">
    <source>
        <dbReference type="SAM" id="SignalP"/>
    </source>
</evidence>
<reference evidence="4 5" key="1">
    <citation type="submission" date="2017-09" db="EMBL/GenBank/DDBJ databases">
        <authorList>
            <person name="Ehlers B."/>
            <person name="Leendertz F.H."/>
        </authorList>
    </citation>
    <scope>NUCLEOTIDE SEQUENCE [LARGE SCALE GENOMIC DNA]</scope>
    <source>
        <strain evidence="4 5">USBA 140</strain>
    </source>
</reference>
<dbReference type="Pfam" id="PF09851">
    <property type="entry name" value="SHOCT"/>
    <property type="match status" value="1"/>
</dbReference>
<dbReference type="GO" id="GO:0042834">
    <property type="term" value="F:peptidoglycan binding"/>
    <property type="evidence" value="ECO:0007669"/>
    <property type="project" value="InterPro"/>
</dbReference>
<dbReference type="Pfam" id="PF05036">
    <property type="entry name" value="SPOR"/>
    <property type="match status" value="1"/>
</dbReference>
<evidence type="ECO:0000259" key="3">
    <source>
        <dbReference type="PROSITE" id="PS51724"/>
    </source>
</evidence>
<dbReference type="InterPro" id="IPR018649">
    <property type="entry name" value="SHOCT"/>
</dbReference>
<dbReference type="SUPFAM" id="SSF48452">
    <property type="entry name" value="TPR-like"/>
    <property type="match status" value="1"/>
</dbReference>
<dbReference type="InterPro" id="IPR011990">
    <property type="entry name" value="TPR-like_helical_dom_sf"/>
</dbReference>
<dbReference type="Gene3D" id="3.30.70.1070">
    <property type="entry name" value="Sporulation related repeat"/>
    <property type="match status" value="1"/>
</dbReference>
<feature type="chain" id="PRO_5012402893" evidence="2">
    <location>
        <begin position="24"/>
        <end position="486"/>
    </location>
</feature>
<dbReference type="EMBL" id="OCNJ01000011">
    <property type="protein sequence ID" value="SOD99969.1"/>
    <property type="molecule type" value="Genomic_DNA"/>
</dbReference>
<feature type="domain" description="SPOR" evidence="3">
    <location>
        <begin position="398"/>
        <end position="485"/>
    </location>
</feature>
<dbReference type="Proteomes" id="UP000219621">
    <property type="component" value="Unassembled WGS sequence"/>
</dbReference>
<dbReference type="PROSITE" id="PS51724">
    <property type="entry name" value="SPOR"/>
    <property type="match status" value="1"/>
</dbReference>
<feature type="compositionally biased region" description="Low complexity" evidence="1">
    <location>
        <begin position="334"/>
        <end position="355"/>
    </location>
</feature>
<keyword evidence="5" id="KW-1185">Reference proteome</keyword>
<dbReference type="PROSITE" id="PS51257">
    <property type="entry name" value="PROKAR_LIPOPROTEIN"/>
    <property type="match status" value="1"/>
</dbReference>
<accession>A0A286GY04</accession>
<protein>
    <submittedName>
        <fullName evidence="4">Sporulation related domain-containing protein</fullName>
    </submittedName>
</protein>
<dbReference type="Gene3D" id="1.25.40.10">
    <property type="entry name" value="Tetratricopeptide repeat domain"/>
    <property type="match status" value="1"/>
</dbReference>
<organism evidence="4 5">
    <name type="scientific">Caenispirillum bisanense</name>
    <dbReference type="NCBI Taxonomy" id="414052"/>
    <lineage>
        <taxon>Bacteria</taxon>
        <taxon>Pseudomonadati</taxon>
        <taxon>Pseudomonadota</taxon>
        <taxon>Alphaproteobacteria</taxon>
        <taxon>Rhodospirillales</taxon>
        <taxon>Novispirillaceae</taxon>
        <taxon>Caenispirillum</taxon>
    </lineage>
</organism>